<dbReference type="AlphaFoldDB" id="A7HST2"/>
<keyword evidence="1" id="KW-0812">Transmembrane</keyword>
<keyword evidence="3" id="KW-1185">Reference proteome</keyword>
<evidence type="ECO:0000256" key="1">
    <source>
        <dbReference type="SAM" id="Phobius"/>
    </source>
</evidence>
<dbReference type="Proteomes" id="UP000006377">
    <property type="component" value="Chromosome"/>
</dbReference>
<dbReference type="HOGENOM" id="CLU_2881814_0_0_5"/>
<organism evidence="2 3">
    <name type="scientific">Parvibaculum lavamentivorans (strain DS-1 / DSM 13023 / NCIMB 13966)</name>
    <dbReference type="NCBI Taxonomy" id="402881"/>
    <lineage>
        <taxon>Bacteria</taxon>
        <taxon>Pseudomonadati</taxon>
        <taxon>Pseudomonadota</taxon>
        <taxon>Alphaproteobacteria</taxon>
        <taxon>Hyphomicrobiales</taxon>
        <taxon>Parvibaculaceae</taxon>
        <taxon>Parvibaculum</taxon>
    </lineage>
</organism>
<dbReference type="STRING" id="402881.Plav_1345"/>
<evidence type="ECO:0000313" key="2">
    <source>
        <dbReference type="EMBL" id="ABS62965.1"/>
    </source>
</evidence>
<evidence type="ECO:0000313" key="3">
    <source>
        <dbReference type="Proteomes" id="UP000006377"/>
    </source>
</evidence>
<keyword evidence="1" id="KW-0472">Membrane</keyword>
<sequence>MFFVQASPKSSLSAGNRKILAEPASRRRAMTYLNSKLTNRVITLAIAGYTLAFLTQIAAQYAA</sequence>
<accession>A7HST2</accession>
<name>A7HST2_PARL1</name>
<keyword evidence="1" id="KW-1133">Transmembrane helix</keyword>
<dbReference type="EMBL" id="CP000774">
    <property type="protein sequence ID" value="ABS62965.1"/>
    <property type="molecule type" value="Genomic_DNA"/>
</dbReference>
<protein>
    <submittedName>
        <fullName evidence="2">Uncharacterized protein</fullName>
    </submittedName>
</protein>
<proteinExistence type="predicted"/>
<dbReference type="KEGG" id="pla:Plav_1345"/>
<reference evidence="2 3" key="1">
    <citation type="journal article" date="2011" name="Stand. Genomic Sci.">
        <title>Complete genome sequence of Parvibaculum lavamentivorans type strain (DS-1(T)).</title>
        <authorList>
            <person name="Schleheck D."/>
            <person name="Weiss M."/>
            <person name="Pitluck S."/>
            <person name="Bruce D."/>
            <person name="Land M.L."/>
            <person name="Han S."/>
            <person name="Saunders E."/>
            <person name="Tapia R."/>
            <person name="Detter C."/>
            <person name="Brettin T."/>
            <person name="Han J."/>
            <person name="Woyke T."/>
            <person name="Goodwin L."/>
            <person name="Pennacchio L."/>
            <person name="Nolan M."/>
            <person name="Cook A.M."/>
            <person name="Kjelleberg S."/>
            <person name="Thomas T."/>
        </authorList>
    </citation>
    <scope>NUCLEOTIDE SEQUENCE [LARGE SCALE GENOMIC DNA]</scope>
    <source>
        <strain evidence="3">DS-1 / DSM 13023 / NCIMB 13966</strain>
    </source>
</reference>
<gene>
    <name evidence="2" type="ordered locus">Plav_1345</name>
</gene>
<feature type="transmembrane region" description="Helical" evidence="1">
    <location>
        <begin position="37"/>
        <end position="59"/>
    </location>
</feature>